<keyword evidence="5" id="KW-0539">Nucleus</keyword>
<evidence type="ECO:0000256" key="6">
    <source>
        <dbReference type="SAM" id="MobiDB-lite"/>
    </source>
</evidence>
<dbReference type="GO" id="GO:0003700">
    <property type="term" value="F:DNA-binding transcription factor activity"/>
    <property type="evidence" value="ECO:0007669"/>
    <property type="project" value="InterPro"/>
</dbReference>
<evidence type="ECO:0000256" key="4">
    <source>
        <dbReference type="ARBA" id="ARBA00023163"/>
    </source>
</evidence>
<dbReference type="EMBL" id="BPVZ01000222">
    <property type="protein sequence ID" value="GKV47157.1"/>
    <property type="molecule type" value="Genomic_DNA"/>
</dbReference>
<dbReference type="Pfam" id="PF03634">
    <property type="entry name" value="TCP"/>
    <property type="match status" value="1"/>
</dbReference>
<dbReference type="PROSITE" id="PS51369">
    <property type="entry name" value="TCP"/>
    <property type="match status" value="1"/>
</dbReference>
<dbReference type="InterPro" id="IPR005333">
    <property type="entry name" value="Transcription_factor_TCP"/>
</dbReference>
<keyword evidence="2" id="KW-0805">Transcription regulation</keyword>
<evidence type="ECO:0000256" key="1">
    <source>
        <dbReference type="ARBA" id="ARBA00004123"/>
    </source>
</evidence>
<dbReference type="InterPro" id="IPR017887">
    <property type="entry name" value="TF_TCP_subgr"/>
</dbReference>
<feature type="region of interest" description="Disordered" evidence="6">
    <location>
        <begin position="317"/>
        <end position="337"/>
    </location>
</feature>
<evidence type="ECO:0000313" key="8">
    <source>
        <dbReference type="EMBL" id="GKV47157.1"/>
    </source>
</evidence>
<proteinExistence type="predicted"/>
<sequence length="337" mass="36655">MEMKGSGGEIVQVQGGHIVRSTGRKDRHSKVYTAKGPRDRRVRLSAHTAIQFYDVQDRLGYDRPSKAVDWLIKKAKSAIDKLAELPPWDPNVSTSATVDAEPDGGTGKVTVAEQSDSSGYNYQLQRQQLDHNQSNEFVAGQIDETDMAMADSMKSFFPTSTAGMTINFQNYPPEIISRTANPSEDLGLSLHSFQDPRLIQGESQGDTSHSPSNSQTLFSGSALVGLEANFQRMVGAGFMLNPPPFSQQQAVLGQGSGFSLRGPLQSSFVESLRAWNDLPIASTEHHKTHEIHQASTFGGRFATDAMPGFSALARIHGEDKHDAASDRPSSSSPNLHN</sequence>
<feature type="region of interest" description="Disordered" evidence="6">
    <location>
        <begin position="1"/>
        <end position="30"/>
    </location>
</feature>
<dbReference type="PANTHER" id="PTHR31072:SF240">
    <property type="entry name" value="TRANSCRIPTION FACTOR TCP10"/>
    <property type="match status" value="1"/>
</dbReference>
<evidence type="ECO:0000313" key="9">
    <source>
        <dbReference type="Proteomes" id="UP001054252"/>
    </source>
</evidence>
<evidence type="ECO:0000256" key="2">
    <source>
        <dbReference type="ARBA" id="ARBA00023015"/>
    </source>
</evidence>
<feature type="domain" description="TCP" evidence="7">
    <location>
        <begin position="24"/>
        <end position="82"/>
    </location>
</feature>
<dbReference type="GO" id="GO:0005634">
    <property type="term" value="C:nucleus"/>
    <property type="evidence" value="ECO:0007669"/>
    <property type="project" value="UniProtKB-SubCell"/>
</dbReference>
<dbReference type="GO" id="GO:0043565">
    <property type="term" value="F:sequence-specific DNA binding"/>
    <property type="evidence" value="ECO:0007669"/>
    <property type="project" value="TreeGrafter"/>
</dbReference>
<evidence type="ECO:0000256" key="3">
    <source>
        <dbReference type="ARBA" id="ARBA00023125"/>
    </source>
</evidence>
<dbReference type="AlphaFoldDB" id="A0AAV5MFA3"/>
<dbReference type="GO" id="GO:2000032">
    <property type="term" value="P:regulation of secondary shoot formation"/>
    <property type="evidence" value="ECO:0007669"/>
    <property type="project" value="TreeGrafter"/>
</dbReference>
<keyword evidence="3" id="KW-0238">DNA-binding</keyword>
<keyword evidence="9" id="KW-1185">Reference proteome</keyword>
<reference evidence="8 9" key="1">
    <citation type="journal article" date="2021" name="Commun. Biol.">
        <title>The genome of Shorea leprosula (Dipterocarpaceae) highlights the ecological relevance of drought in aseasonal tropical rainforests.</title>
        <authorList>
            <person name="Ng K.K.S."/>
            <person name="Kobayashi M.J."/>
            <person name="Fawcett J.A."/>
            <person name="Hatakeyama M."/>
            <person name="Paape T."/>
            <person name="Ng C.H."/>
            <person name="Ang C.C."/>
            <person name="Tnah L.H."/>
            <person name="Lee C.T."/>
            <person name="Nishiyama T."/>
            <person name="Sese J."/>
            <person name="O'Brien M.J."/>
            <person name="Copetti D."/>
            <person name="Mohd Noor M.I."/>
            <person name="Ong R.C."/>
            <person name="Putra M."/>
            <person name="Sireger I.Z."/>
            <person name="Indrioko S."/>
            <person name="Kosugi Y."/>
            <person name="Izuno A."/>
            <person name="Isagi Y."/>
            <person name="Lee S.L."/>
            <person name="Shimizu K.K."/>
        </authorList>
    </citation>
    <scope>NUCLEOTIDE SEQUENCE [LARGE SCALE GENOMIC DNA]</scope>
    <source>
        <strain evidence="8">214</strain>
    </source>
</reference>
<protein>
    <recommendedName>
        <fullName evidence="7">TCP domain-containing protein</fullName>
    </recommendedName>
</protein>
<name>A0AAV5MFA3_9ROSI</name>
<comment type="caution">
    <text evidence="8">The sequence shown here is derived from an EMBL/GenBank/DDBJ whole genome shotgun (WGS) entry which is preliminary data.</text>
</comment>
<evidence type="ECO:0000256" key="5">
    <source>
        <dbReference type="ARBA" id="ARBA00023242"/>
    </source>
</evidence>
<evidence type="ECO:0000259" key="7">
    <source>
        <dbReference type="PROSITE" id="PS51369"/>
    </source>
</evidence>
<keyword evidence="4" id="KW-0804">Transcription</keyword>
<dbReference type="PANTHER" id="PTHR31072">
    <property type="entry name" value="TRANSCRIPTION FACTOR TCP4-RELATED"/>
    <property type="match status" value="1"/>
</dbReference>
<dbReference type="Proteomes" id="UP001054252">
    <property type="component" value="Unassembled WGS sequence"/>
</dbReference>
<accession>A0AAV5MFA3</accession>
<feature type="region of interest" description="Disordered" evidence="6">
    <location>
        <begin position="87"/>
        <end position="108"/>
    </location>
</feature>
<comment type="subcellular location">
    <subcellularLocation>
        <location evidence="1">Nucleus</location>
    </subcellularLocation>
</comment>
<organism evidence="8 9">
    <name type="scientific">Rubroshorea leprosula</name>
    <dbReference type="NCBI Taxonomy" id="152421"/>
    <lineage>
        <taxon>Eukaryota</taxon>
        <taxon>Viridiplantae</taxon>
        <taxon>Streptophyta</taxon>
        <taxon>Embryophyta</taxon>
        <taxon>Tracheophyta</taxon>
        <taxon>Spermatophyta</taxon>
        <taxon>Magnoliopsida</taxon>
        <taxon>eudicotyledons</taxon>
        <taxon>Gunneridae</taxon>
        <taxon>Pentapetalae</taxon>
        <taxon>rosids</taxon>
        <taxon>malvids</taxon>
        <taxon>Malvales</taxon>
        <taxon>Dipterocarpaceae</taxon>
        <taxon>Rubroshorea</taxon>
    </lineage>
</organism>
<feature type="compositionally biased region" description="Low complexity" evidence="6">
    <location>
        <begin position="326"/>
        <end position="337"/>
    </location>
</feature>
<gene>
    <name evidence="8" type="ORF">SLEP1_g54077</name>
</gene>